<keyword evidence="2" id="KW-1185">Reference proteome</keyword>
<organism evidence="1 2">
    <name type="scientific">Hygrophoropsis aurantiaca</name>
    <dbReference type="NCBI Taxonomy" id="72124"/>
    <lineage>
        <taxon>Eukaryota</taxon>
        <taxon>Fungi</taxon>
        <taxon>Dikarya</taxon>
        <taxon>Basidiomycota</taxon>
        <taxon>Agaricomycotina</taxon>
        <taxon>Agaricomycetes</taxon>
        <taxon>Agaricomycetidae</taxon>
        <taxon>Boletales</taxon>
        <taxon>Coniophorineae</taxon>
        <taxon>Hygrophoropsidaceae</taxon>
        <taxon>Hygrophoropsis</taxon>
    </lineage>
</organism>
<accession>A0ACB7ZPU8</accession>
<name>A0ACB7ZPU8_9AGAM</name>
<gene>
    <name evidence="1" type="ORF">BJ138DRAFT_1021154</name>
</gene>
<evidence type="ECO:0000313" key="1">
    <source>
        <dbReference type="EMBL" id="KAH7903095.1"/>
    </source>
</evidence>
<sequence length="186" mass="21494">MNPNSPQISNPYYPVAGKMDFEIAEWAIQQGPTQSAFTTFLDIEGVREKLQLSYNNSRALNQIIDHELPALADWSKSIIHVDGLEDDFELYMRDPVEIIKALWANPAYLEYMTYAPERHFSDDAKKDRMYDEMTSGDWCWKTQVSIEKLAKVESSDILDSRLYYLMGPRLFQSSLALIKRTSGHPF</sequence>
<proteinExistence type="predicted"/>
<reference evidence="1" key="1">
    <citation type="journal article" date="2021" name="New Phytol.">
        <title>Evolutionary innovations through gain and loss of genes in the ectomycorrhizal Boletales.</title>
        <authorList>
            <person name="Wu G."/>
            <person name="Miyauchi S."/>
            <person name="Morin E."/>
            <person name="Kuo A."/>
            <person name="Drula E."/>
            <person name="Varga T."/>
            <person name="Kohler A."/>
            <person name="Feng B."/>
            <person name="Cao Y."/>
            <person name="Lipzen A."/>
            <person name="Daum C."/>
            <person name="Hundley H."/>
            <person name="Pangilinan J."/>
            <person name="Johnson J."/>
            <person name="Barry K."/>
            <person name="LaButti K."/>
            <person name="Ng V."/>
            <person name="Ahrendt S."/>
            <person name="Min B."/>
            <person name="Choi I.G."/>
            <person name="Park H."/>
            <person name="Plett J.M."/>
            <person name="Magnuson J."/>
            <person name="Spatafora J.W."/>
            <person name="Nagy L.G."/>
            <person name="Henrissat B."/>
            <person name="Grigoriev I.V."/>
            <person name="Yang Z.L."/>
            <person name="Xu J."/>
            <person name="Martin F.M."/>
        </authorList>
    </citation>
    <scope>NUCLEOTIDE SEQUENCE</scope>
    <source>
        <strain evidence="1">ATCC 28755</strain>
    </source>
</reference>
<evidence type="ECO:0000313" key="2">
    <source>
        <dbReference type="Proteomes" id="UP000790377"/>
    </source>
</evidence>
<comment type="caution">
    <text evidence="1">The sequence shown here is derived from an EMBL/GenBank/DDBJ whole genome shotgun (WGS) entry which is preliminary data.</text>
</comment>
<dbReference type="EMBL" id="MU269224">
    <property type="protein sequence ID" value="KAH7903095.1"/>
    <property type="molecule type" value="Genomic_DNA"/>
</dbReference>
<protein>
    <submittedName>
        <fullName evidence="1">Uncharacterized protein</fullName>
    </submittedName>
</protein>
<dbReference type="Proteomes" id="UP000790377">
    <property type="component" value="Unassembled WGS sequence"/>
</dbReference>